<dbReference type="RefSeq" id="WP_266281950.1">
    <property type="nucleotide sequence ID" value="NZ_JAPKNF010000001.1"/>
</dbReference>
<dbReference type="Proteomes" id="UP001223743">
    <property type="component" value="Unassembled WGS sequence"/>
</dbReference>
<accession>A0ABU0M148</accession>
<name>A0ABU0M148_9HYPH</name>
<proteinExistence type="predicted"/>
<gene>
    <name evidence="1" type="ORF">QO015_000283</name>
</gene>
<evidence type="ECO:0000313" key="1">
    <source>
        <dbReference type="EMBL" id="MDQ0514670.1"/>
    </source>
</evidence>
<comment type="caution">
    <text evidence="1">The sequence shown here is derived from an EMBL/GenBank/DDBJ whole genome shotgun (WGS) entry which is preliminary data.</text>
</comment>
<organism evidence="1 2">
    <name type="scientific">Kaistia geumhonensis</name>
    <dbReference type="NCBI Taxonomy" id="410839"/>
    <lineage>
        <taxon>Bacteria</taxon>
        <taxon>Pseudomonadati</taxon>
        <taxon>Pseudomonadota</taxon>
        <taxon>Alphaproteobacteria</taxon>
        <taxon>Hyphomicrobiales</taxon>
        <taxon>Kaistiaceae</taxon>
        <taxon>Kaistia</taxon>
    </lineage>
</organism>
<dbReference type="EMBL" id="JAUSWJ010000001">
    <property type="protein sequence ID" value="MDQ0514670.1"/>
    <property type="molecule type" value="Genomic_DNA"/>
</dbReference>
<sequence>MTTAKLRPHDPIVSVYPLPLDAESARDEARRARRLRKRLPPGHPYRRLPLWMPYSLARLIAGSDPSSRPRG</sequence>
<protein>
    <submittedName>
        <fullName evidence="1">Uncharacterized protein</fullName>
    </submittedName>
</protein>
<keyword evidence="2" id="KW-1185">Reference proteome</keyword>
<evidence type="ECO:0000313" key="2">
    <source>
        <dbReference type="Proteomes" id="UP001223743"/>
    </source>
</evidence>
<reference evidence="1 2" key="1">
    <citation type="submission" date="2023-07" db="EMBL/GenBank/DDBJ databases">
        <title>Genomic Encyclopedia of Type Strains, Phase IV (KMG-IV): sequencing the most valuable type-strain genomes for metagenomic binning, comparative biology and taxonomic classification.</title>
        <authorList>
            <person name="Goeker M."/>
        </authorList>
    </citation>
    <scope>NUCLEOTIDE SEQUENCE [LARGE SCALE GENOMIC DNA]</scope>
    <source>
        <strain evidence="1 2">B1-1</strain>
    </source>
</reference>